<evidence type="ECO:0000313" key="2">
    <source>
        <dbReference type="Proteomes" id="UP001432027"/>
    </source>
</evidence>
<protein>
    <submittedName>
        <fullName evidence="1">Uncharacterized protein</fullName>
    </submittedName>
</protein>
<comment type="caution">
    <text evidence="1">The sequence shown here is derived from an EMBL/GenBank/DDBJ whole genome shotgun (WGS) entry which is preliminary data.</text>
</comment>
<feature type="non-terminal residue" evidence="1">
    <location>
        <position position="1"/>
    </location>
</feature>
<dbReference type="Proteomes" id="UP001432027">
    <property type="component" value="Unassembled WGS sequence"/>
</dbReference>
<reference evidence="1" key="1">
    <citation type="submission" date="2023-10" db="EMBL/GenBank/DDBJ databases">
        <title>Genome assembly of Pristionchus species.</title>
        <authorList>
            <person name="Yoshida K."/>
            <person name="Sommer R.J."/>
        </authorList>
    </citation>
    <scope>NUCLEOTIDE SEQUENCE</scope>
    <source>
        <strain evidence="1">RS0144</strain>
    </source>
</reference>
<proteinExistence type="predicted"/>
<dbReference type="AlphaFoldDB" id="A0AAV5STG9"/>
<name>A0AAV5STG9_9BILA</name>
<keyword evidence="2" id="KW-1185">Reference proteome</keyword>
<evidence type="ECO:0000313" key="1">
    <source>
        <dbReference type="EMBL" id="GMS86637.1"/>
    </source>
</evidence>
<dbReference type="EMBL" id="BTSX01000002">
    <property type="protein sequence ID" value="GMS86637.1"/>
    <property type="molecule type" value="Genomic_DNA"/>
</dbReference>
<accession>A0AAV5STG9</accession>
<organism evidence="1 2">
    <name type="scientific">Pristionchus entomophagus</name>
    <dbReference type="NCBI Taxonomy" id="358040"/>
    <lineage>
        <taxon>Eukaryota</taxon>
        <taxon>Metazoa</taxon>
        <taxon>Ecdysozoa</taxon>
        <taxon>Nematoda</taxon>
        <taxon>Chromadorea</taxon>
        <taxon>Rhabditida</taxon>
        <taxon>Rhabditina</taxon>
        <taxon>Diplogasteromorpha</taxon>
        <taxon>Diplogasteroidea</taxon>
        <taxon>Neodiplogasteridae</taxon>
        <taxon>Pristionchus</taxon>
    </lineage>
</organism>
<sequence length="138" mass="15246">FLAEDFHRPFSTMFGALTVMSARPFTLKQAHLEENLEGAPEGVHAQMAGYDALGYVTDPCPYLYRGVPYGPFPGFTMEVYGPIISLLYDLNQFHFPPGDLTAIIGITNKRQLERAGWVGSPGFHGCDGIKVGLFSRIF</sequence>
<gene>
    <name evidence="1" type="ORF">PENTCL1PPCAC_8812</name>
</gene>